<keyword evidence="3" id="KW-1185">Reference proteome</keyword>
<reference evidence="1 3" key="1">
    <citation type="journal article" date="2011" name="Nature">
        <title>The Medicago genome provides insight into the evolution of rhizobial symbioses.</title>
        <authorList>
            <person name="Young N.D."/>
            <person name="Debelle F."/>
            <person name="Oldroyd G.E."/>
            <person name="Geurts R."/>
            <person name="Cannon S.B."/>
            <person name="Udvardi M.K."/>
            <person name="Benedito V.A."/>
            <person name="Mayer K.F."/>
            <person name="Gouzy J."/>
            <person name="Schoof H."/>
            <person name="Van de Peer Y."/>
            <person name="Proost S."/>
            <person name="Cook D.R."/>
            <person name="Meyers B.C."/>
            <person name="Spannagl M."/>
            <person name="Cheung F."/>
            <person name="De Mita S."/>
            <person name="Krishnakumar V."/>
            <person name="Gundlach H."/>
            <person name="Zhou S."/>
            <person name="Mudge J."/>
            <person name="Bharti A.K."/>
            <person name="Murray J.D."/>
            <person name="Naoumkina M.A."/>
            <person name="Rosen B."/>
            <person name="Silverstein K.A."/>
            <person name="Tang H."/>
            <person name="Rombauts S."/>
            <person name="Zhao P.X."/>
            <person name="Zhou P."/>
            <person name="Barbe V."/>
            <person name="Bardou P."/>
            <person name="Bechner M."/>
            <person name="Bellec A."/>
            <person name="Berger A."/>
            <person name="Berges H."/>
            <person name="Bidwell S."/>
            <person name="Bisseling T."/>
            <person name="Choisne N."/>
            <person name="Couloux A."/>
            <person name="Denny R."/>
            <person name="Deshpande S."/>
            <person name="Dai X."/>
            <person name="Doyle J.J."/>
            <person name="Dudez A.M."/>
            <person name="Farmer A.D."/>
            <person name="Fouteau S."/>
            <person name="Franken C."/>
            <person name="Gibelin C."/>
            <person name="Gish J."/>
            <person name="Goldstein S."/>
            <person name="Gonzalez A.J."/>
            <person name="Green P.J."/>
            <person name="Hallab A."/>
            <person name="Hartog M."/>
            <person name="Hua A."/>
            <person name="Humphray S.J."/>
            <person name="Jeong D.H."/>
            <person name="Jing Y."/>
            <person name="Jocker A."/>
            <person name="Kenton S.M."/>
            <person name="Kim D.J."/>
            <person name="Klee K."/>
            <person name="Lai H."/>
            <person name="Lang C."/>
            <person name="Lin S."/>
            <person name="Macmil S.L."/>
            <person name="Magdelenat G."/>
            <person name="Matthews L."/>
            <person name="McCorrison J."/>
            <person name="Monaghan E.L."/>
            <person name="Mun J.H."/>
            <person name="Najar F.Z."/>
            <person name="Nicholson C."/>
            <person name="Noirot C."/>
            <person name="O'Bleness M."/>
            <person name="Paule C.R."/>
            <person name="Poulain J."/>
            <person name="Prion F."/>
            <person name="Qin B."/>
            <person name="Qu C."/>
            <person name="Retzel E.F."/>
            <person name="Riddle C."/>
            <person name="Sallet E."/>
            <person name="Samain S."/>
            <person name="Samson N."/>
            <person name="Sanders I."/>
            <person name="Saurat O."/>
            <person name="Scarpelli C."/>
            <person name="Schiex T."/>
            <person name="Segurens B."/>
            <person name="Severin A.J."/>
            <person name="Sherrier D.J."/>
            <person name="Shi R."/>
            <person name="Sims S."/>
            <person name="Singer S.R."/>
            <person name="Sinharoy S."/>
            <person name="Sterck L."/>
            <person name="Viollet A."/>
            <person name="Wang B.B."/>
            <person name="Wang K."/>
            <person name="Wang M."/>
            <person name="Wang X."/>
            <person name="Warfsmann J."/>
            <person name="Weissenbach J."/>
            <person name="White D.D."/>
            <person name="White J.D."/>
            <person name="Wiley G.B."/>
            <person name="Wincker P."/>
            <person name="Xing Y."/>
            <person name="Yang L."/>
            <person name="Yao Z."/>
            <person name="Ying F."/>
            <person name="Zhai J."/>
            <person name="Zhou L."/>
            <person name="Zuber A."/>
            <person name="Denarie J."/>
            <person name="Dixon R.A."/>
            <person name="May G.D."/>
            <person name="Schwartz D.C."/>
            <person name="Rogers J."/>
            <person name="Quetier F."/>
            <person name="Town C.D."/>
            <person name="Roe B.A."/>
        </authorList>
    </citation>
    <scope>NUCLEOTIDE SEQUENCE [LARGE SCALE GENOMIC DNA]</scope>
    <source>
        <strain evidence="1">A17</strain>
        <strain evidence="2 3">cv. Jemalong A17</strain>
    </source>
</reference>
<dbReference type="EMBL" id="CM001218">
    <property type="protein sequence ID" value="AES65895.1"/>
    <property type="molecule type" value="Genomic_DNA"/>
</dbReference>
<gene>
    <name evidence="1" type="ordered locus">MTR_2g058460</name>
</gene>
<accession>G7IQL1</accession>
<evidence type="ECO:0000313" key="3">
    <source>
        <dbReference type="Proteomes" id="UP000002051"/>
    </source>
</evidence>
<proteinExistence type="predicted"/>
<dbReference type="HOGENOM" id="CLU_2761565_0_0_1"/>
<protein>
    <submittedName>
        <fullName evidence="1 2">Uncharacterized protein</fullName>
    </submittedName>
</protein>
<dbReference type="EnsemblPlants" id="AES65895">
    <property type="protein sequence ID" value="AES65895"/>
    <property type="gene ID" value="MTR_2g058460"/>
</dbReference>
<dbReference type="AlphaFoldDB" id="G7IQL1"/>
<dbReference type="PaxDb" id="3880-AES65895"/>
<dbReference type="Proteomes" id="UP000002051">
    <property type="component" value="Chromosome 2"/>
</dbReference>
<sequence>MIKAKNQRFACIENTQEDIVGLIATKFETQRCPSPLWRVRTRGVHYAIWLNFESNNHLIQILKYSWFGLV</sequence>
<reference evidence="1 3" key="2">
    <citation type="journal article" date="2014" name="BMC Genomics">
        <title>An improved genome release (version Mt4.0) for the model legume Medicago truncatula.</title>
        <authorList>
            <person name="Tang H."/>
            <person name="Krishnakumar V."/>
            <person name="Bidwell S."/>
            <person name="Rosen B."/>
            <person name="Chan A."/>
            <person name="Zhou S."/>
            <person name="Gentzbittel L."/>
            <person name="Childs K.L."/>
            <person name="Yandell M."/>
            <person name="Gundlach H."/>
            <person name="Mayer K.F."/>
            <person name="Schwartz D.C."/>
            <person name="Town C.D."/>
        </authorList>
    </citation>
    <scope>GENOME REANNOTATION</scope>
    <source>
        <strain evidence="2 3">cv. Jemalong A17</strain>
    </source>
</reference>
<reference evidence="2" key="3">
    <citation type="submission" date="2015-04" db="UniProtKB">
        <authorList>
            <consortium name="EnsemblPlants"/>
        </authorList>
    </citation>
    <scope>IDENTIFICATION</scope>
    <source>
        <strain evidence="2">cv. Jemalong A17</strain>
    </source>
</reference>
<evidence type="ECO:0000313" key="2">
    <source>
        <dbReference type="EnsemblPlants" id="AES65895"/>
    </source>
</evidence>
<name>G7IQL1_MEDTR</name>
<organism evidence="1 3">
    <name type="scientific">Medicago truncatula</name>
    <name type="common">Barrel medic</name>
    <name type="synonym">Medicago tribuloides</name>
    <dbReference type="NCBI Taxonomy" id="3880"/>
    <lineage>
        <taxon>Eukaryota</taxon>
        <taxon>Viridiplantae</taxon>
        <taxon>Streptophyta</taxon>
        <taxon>Embryophyta</taxon>
        <taxon>Tracheophyta</taxon>
        <taxon>Spermatophyta</taxon>
        <taxon>Magnoliopsida</taxon>
        <taxon>eudicotyledons</taxon>
        <taxon>Gunneridae</taxon>
        <taxon>Pentapetalae</taxon>
        <taxon>rosids</taxon>
        <taxon>fabids</taxon>
        <taxon>Fabales</taxon>
        <taxon>Fabaceae</taxon>
        <taxon>Papilionoideae</taxon>
        <taxon>50 kb inversion clade</taxon>
        <taxon>NPAAA clade</taxon>
        <taxon>Hologalegina</taxon>
        <taxon>IRL clade</taxon>
        <taxon>Trifolieae</taxon>
        <taxon>Medicago</taxon>
    </lineage>
</organism>
<evidence type="ECO:0000313" key="1">
    <source>
        <dbReference type="EMBL" id="AES65895.1"/>
    </source>
</evidence>